<evidence type="ECO:0000313" key="1">
    <source>
        <dbReference type="EMBL" id="OTP67426.1"/>
    </source>
</evidence>
<dbReference type="InterPro" id="IPR036291">
    <property type="entry name" value="NAD(P)-bd_dom_sf"/>
</dbReference>
<sequence length="37" mass="3898">MGVQADSSKSEDLDQVFETVRQSAGRLDILFVNAGGG</sequence>
<evidence type="ECO:0008006" key="3">
    <source>
        <dbReference type="Google" id="ProtNLM"/>
    </source>
</evidence>
<protein>
    <recommendedName>
        <fullName evidence="3">3-oxoacyl-[acyl-carrier protein] reductase</fullName>
    </recommendedName>
</protein>
<reference evidence="1 2" key="1">
    <citation type="submission" date="2017-03" db="EMBL/GenBank/DDBJ databases">
        <title>Genome analysis of strain PAMC 26510.</title>
        <authorList>
            <person name="Oh H.-M."/>
            <person name="Yang J.-A."/>
        </authorList>
    </citation>
    <scope>NUCLEOTIDE SEQUENCE [LARGE SCALE GENOMIC DNA]</scope>
    <source>
        <strain evidence="1 2">PAMC 26510</strain>
    </source>
</reference>
<evidence type="ECO:0000313" key="2">
    <source>
        <dbReference type="Proteomes" id="UP000194546"/>
    </source>
</evidence>
<dbReference type="SUPFAM" id="SSF51735">
    <property type="entry name" value="NAD(P)-binding Rossmann-fold domains"/>
    <property type="match status" value="1"/>
</dbReference>
<dbReference type="Gene3D" id="3.40.50.720">
    <property type="entry name" value="NAD(P)-binding Rossmann-like Domain"/>
    <property type="match status" value="1"/>
</dbReference>
<organism evidence="1 2">
    <name type="scientific">Caballeronia sordidicola</name>
    <name type="common">Burkholderia sordidicola</name>
    <dbReference type="NCBI Taxonomy" id="196367"/>
    <lineage>
        <taxon>Bacteria</taxon>
        <taxon>Pseudomonadati</taxon>
        <taxon>Pseudomonadota</taxon>
        <taxon>Betaproteobacteria</taxon>
        <taxon>Burkholderiales</taxon>
        <taxon>Burkholderiaceae</taxon>
        <taxon>Caballeronia</taxon>
    </lineage>
</organism>
<proteinExistence type="predicted"/>
<dbReference type="Proteomes" id="UP000194546">
    <property type="component" value="Unassembled WGS sequence"/>
</dbReference>
<gene>
    <name evidence="1" type="ORF">PAMC26510_31315</name>
</gene>
<dbReference type="AlphaFoldDB" id="A0A242M871"/>
<dbReference type="EMBL" id="NBTY01000196">
    <property type="protein sequence ID" value="OTP67426.1"/>
    <property type="molecule type" value="Genomic_DNA"/>
</dbReference>
<accession>A0A242M871</accession>
<comment type="caution">
    <text evidence="1">The sequence shown here is derived from an EMBL/GenBank/DDBJ whole genome shotgun (WGS) entry which is preliminary data.</text>
</comment>
<name>A0A242M871_CABSO</name>